<evidence type="ECO:0000256" key="1">
    <source>
        <dbReference type="SAM" id="SignalP"/>
    </source>
</evidence>
<evidence type="ECO:0000313" key="3">
    <source>
        <dbReference type="Proteomes" id="UP000295604"/>
    </source>
</evidence>
<proteinExistence type="predicted"/>
<evidence type="ECO:0008006" key="4">
    <source>
        <dbReference type="Google" id="ProtNLM"/>
    </source>
</evidence>
<sequence length="127" mass="13613">MKFTVLLTLASSLASTLAAVARSHQSPEAEVANTSSVNPPYSDVGQFFKRECVKEITKRGKCDGNSCKFGVLKYQCRIGTCDGEGYGDGSCCGYITAGNHVRCPNGGWDTFLPKDHVLNGDVGDKQE</sequence>
<evidence type="ECO:0000313" key="2">
    <source>
        <dbReference type="EMBL" id="TEA10481.1"/>
    </source>
</evidence>
<protein>
    <recommendedName>
        <fullName evidence="4">Secreted protein</fullName>
    </recommendedName>
</protein>
<reference evidence="2 3" key="1">
    <citation type="submission" date="2018-11" db="EMBL/GenBank/DDBJ databases">
        <title>Genome sequence and assembly of Colletotrichum sidae.</title>
        <authorList>
            <person name="Gan P."/>
            <person name="Shirasu K."/>
        </authorList>
    </citation>
    <scope>NUCLEOTIDE SEQUENCE [LARGE SCALE GENOMIC DNA]</scope>
    <source>
        <strain evidence="2 3">CBS 518.97</strain>
    </source>
</reference>
<feature type="chain" id="PRO_5020551496" description="Secreted protein" evidence="1">
    <location>
        <begin position="19"/>
        <end position="127"/>
    </location>
</feature>
<gene>
    <name evidence="2" type="ORF">C8034_v007720</name>
</gene>
<accession>A0A4R8T1L9</accession>
<keyword evidence="3" id="KW-1185">Reference proteome</keyword>
<organism evidence="2 3">
    <name type="scientific">Colletotrichum sidae</name>
    <dbReference type="NCBI Taxonomy" id="1347389"/>
    <lineage>
        <taxon>Eukaryota</taxon>
        <taxon>Fungi</taxon>
        <taxon>Dikarya</taxon>
        <taxon>Ascomycota</taxon>
        <taxon>Pezizomycotina</taxon>
        <taxon>Sordariomycetes</taxon>
        <taxon>Hypocreomycetidae</taxon>
        <taxon>Glomerellales</taxon>
        <taxon>Glomerellaceae</taxon>
        <taxon>Colletotrichum</taxon>
        <taxon>Colletotrichum orbiculare species complex</taxon>
    </lineage>
</organism>
<keyword evidence="1" id="KW-0732">Signal</keyword>
<comment type="caution">
    <text evidence="2">The sequence shown here is derived from an EMBL/GenBank/DDBJ whole genome shotgun (WGS) entry which is preliminary data.</text>
</comment>
<dbReference type="Proteomes" id="UP000295604">
    <property type="component" value="Unassembled WGS sequence"/>
</dbReference>
<name>A0A4R8T1L9_9PEZI</name>
<feature type="signal peptide" evidence="1">
    <location>
        <begin position="1"/>
        <end position="18"/>
    </location>
</feature>
<dbReference type="AlphaFoldDB" id="A0A4R8T1L9"/>
<dbReference type="EMBL" id="QAPF01000556">
    <property type="protein sequence ID" value="TEA10481.1"/>
    <property type="molecule type" value="Genomic_DNA"/>
</dbReference>